<feature type="domain" description="Glucosyltransferase 3-like C-terminal" evidence="3">
    <location>
        <begin position="186"/>
        <end position="347"/>
    </location>
</feature>
<dbReference type="InterPro" id="IPR058592">
    <property type="entry name" value="Gtf3_C"/>
</dbReference>
<dbReference type="InterPro" id="IPR058591">
    <property type="entry name" value="Gtf3_N"/>
</dbReference>
<dbReference type="Pfam" id="PF26334">
    <property type="entry name" value="Gtf3_N"/>
    <property type="match status" value="1"/>
</dbReference>
<dbReference type="GO" id="GO:0016740">
    <property type="term" value="F:transferase activity"/>
    <property type="evidence" value="ECO:0007669"/>
    <property type="project" value="UniProtKB-KW"/>
</dbReference>
<reference evidence="5" key="1">
    <citation type="journal article" date="2019" name="Int. J. Syst. Evol. Microbiol.">
        <title>The Global Catalogue of Microorganisms (GCM) 10K type strain sequencing project: providing services to taxonomists for standard genome sequencing and annotation.</title>
        <authorList>
            <consortium name="The Broad Institute Genomics Platform"/>
            <consortium name="The Broad Institute Genome Sequencing Center for Infectious Disease"/>
            <person name="Wu L."/>
            <person name="Ma J."/>
        </authorList>
    </citation>
    <scope>NUCLEOTIDE SEQUENCE [LARGE SCALE GENOMIC DNA]</scope>
    <source>
        <strain evidence="5">JCM 17919</strain>
    </source>
</reference>
<evidence type="ECO:0000256" key="1">
    <source>
        <dbReference type="ARBA" id="ARBA00022679"/>
    </source>
</evidence>
<protein>
    <submittedName>
        <fullName evidence="4">Sugar transferase</fullName>
    </submittedName>
</protein>
<dbReference type="PIRSF" id="PIRSF007023">
    <property type="entry name" value="UDP-Galf_transf"/>
    <property type="match status" value="1"/>
</dbReference>
<name>A0ABP8GS85_9BACT</name>
<dbReference type="EMBL" id="BAABGY010000007">
    <property type="protein sequence ID" value="GAA4329157.1"/>
    <property type="molecule type" value="Genomic_DNA"/>
</dbReference>
<proteinExistence type="predicted"/>
<organism evidence="4 5">
    <name type="scientific">Flaviaesturariibacter amylovorans</name>
    <dbReference type="NCBI Taxonomy" id="1084520"/>
    <lineage>
        <taxon>Bacteria</taxon>
        <taxon>Pseudomonadati</taxon>
        <taxon>Bacteroidota</taxon>
        <taxon>Chitinophagia</taxon>
        <taxon>Chitinophagales</taxon>
        <taxon>Chitinophagaceae</taxon>
        <taxon>Flaviaestuariibacter</taxon>
    </lineage>
</organism>
<keyword evidence="5" id="KW-1185">Reference proteome</keyword>
<evidence type="ECO:0000313" key="4">
    <source>
        <dbReference type="EMBL" id="GAA4329157.1"/>
    </source>
</evidence>
<gene>
    <name evidence="4" type="ORF">GCM10023184_19470</name>
</gene>
<dbReference type="Gene3D" id="3.40.50.2000">
    <property type="entry name" value="Glycogen Phosphorylase B"/>
    <property type="match status" value="2"/>
</dbReference>
<feature type="domain" description="Glucosyltransferase 3-like N-terminal" evidence="2">
    <location>
        <begin position="34"/>
        <end position="157"/>
    </location>
</feature>
<sequence>MFVLNPLPVPPEQNKQFRFFIQEHLLSEPVLHGGIGNKDIESILLEHGWSQLRFRDHHNFSAAAKFRRLWQLGHLARTLPRGAEVLLQWPLYARMNRLLLQTLKRFRKDVRFICYVTDINGIKDGNAELLGRELACFRMFDRFIAHNATMRAWLQEHFPEACIATIDFFDFRALPSGSGRAKSMEIVFAGNLFKSGFLQELPRYNTLTFHLFGEASSLLPQARNCVYHGAHEPARLPALLPGSFGLVWDGESSTELKGPLGDYARYISPHKLSLFILAGLPIICHDESAAAALVARYGIGFSVPSLSNIGARIAGMTDVKYAAMRNRMQPLAERISTGRCLLDALADLG</sequence>
<keyword evidence="1 4" id="KW-0808">Transferase</keyword>
<dbReference type="Proteomes" id="UP001501725">
    <property type="component" value="Unassembled WGS sequence"/>
</dbReference>
<dbReference type="Pfam" id="PF26337">
    <property type="entry name" value="Gtf3_C"/>
    <property type="match status" value="1"/>
</dbReference>
<evidence type="ECO:0000259" key="2">
    <source>
        <dbReference type="Pfam" id="PF26334"/>
    </source>
</evidence>
<evidence type="ECO:0000313" key="5">
    <source>
        <dbReference type="Proteomes" id="UP001501725"/>
    </source>
</evidence>
<evidence type="ECO:0000259" key="3">
    <source>
        <dbReference type="Pfam" id="PF26337"/>
    </source>
</evidence>
<comment type="caution">
    <text evidence="4">The sequence shown here is derived from an EMBL/GenBank/DDBJ whole genome shotgun (WGS) entry which is preliminary data.</text>
</comment>
<accession>A0ABP8GS85</accession>